<evidence type="ECO:0008006" key="4">
    <source>
        <dbReference type="Google" id="ProtNLM"/>
    </source>
</evidence>
<proteinExistence type="predicted"/>
<sequence>MKPITALFTATLAILLTTGCASIGQGITERDWRAAWDALQPGQSQDEVLTVLGEPREKKDVANAKTPTIDRVWIYTRPEIVGYRTELTGEHDIQLPNKRVISVPDYEDEEVREIIIYRLHWADGQLVAWEREES</sequence>
<dbReference type="EMBL" id="CP119075">
    <property type="protein sequence ID" value="WED64036.1"/>
    <property type="molecule type" value="Genomic_DNA"/>
</dbReference>
<dbReference type="AlphaFoldDB" id="A0AAE9ZTL0"/>
<protein>
    <recommendedName>
        <fullName evidence="4">Lipoprotein SmpA/OmlA domain-containing protein</fullName>
    </recommendedName>
</protein>
<dbReference type="PROSITE" id="PS51257">
    <property type="entry name" value="PROKAR_LIPOPROTEIN"/>
    <property type="match status" value="1"/>
</dbReference>
<evidence type="ECO:0000256" key="1">
    <source>
        <dbReference type="SAM" id="SignalP"/>
    </source>
</evidence>
<dbReference type="KEGG" id="slom:PXH66_16990"/>
<gene>
    <name evidence="2" type="ORF">PXH66_16990</name>
</gene>
<keyword evidence="1" id="KW-0732">Signal</keyword>
<organism evidence="2 3">
    <name type="scientific">Synoicihabitans lomoniglobus</name>
    <dbReference type="NCBI Taxonomy" id="2909285"/>
    <lineage>
        <taxon>Bacteria</taxon>
        <taxon>Pseudomonadati</taxon>
        <taxon>Verrucomicrobiota</taxon>
        <taxon>Opitutia</taxon>
        <taxon>Opitutales</taxon>
        <taxon>Opitutaceae</taxon>
        <taxon>Synoicihabitans</taxon>
    </lineage>
</organism>
<keyword evidence="3" id="KW-1185">Reference proteome</keyword>
<evidence type="ECO:0000313" key="2">
    <source>
        <dbReference type="EMBL" id="WED64036.1"/>
    </source>
</evidence>
<dbReference type="Proteomes" id="UP001218638">
    <property type="component" value="Chromosome"/>
</dbReference>
<reference evidence="2" key="1">
    <citation type="submission" date="2023-03" db="EMBL/GenBank/DDBJ databases">
        <title>Lomoglobus Profundus gen. nov., sp. nov., a novel member of the phylum Verrucomicrobia, isolated from deep-marine sediment of South China Sea.</title>
        <authorList>
            <person name="Ahmad T."/>
            <person name="Ishaq S.E."/>
            <person name="Wang F."/>
        </authorList>
    </citation>
    <scope>NUCLEOTIDE SEQUENCE</scope>
    <source>
        <strain evidence="2">LMO-M01</strain>
    </source>
</reference>
<feature type="chain" id="PRO_5042018681" description="Lipoprotein SmpA/OmlA domain-containing protein" evidence="1">
    <location>
        <begin position="22"/>
        <end position="134"/>
    </location>
</feature>
<feature type="signal peptide" evidence="1">
    <location>
        <begin position="1"/>
        <end position="21"/>
    </location>
</feature>
<accession>A0AAE9ZTL0</accession>
<evidence type="ECO:0000313" key="3">
    <source>
        <dbReference type="Proteomes" id="UP001218638"/>
    </source>
</evidence>
<name>A0AAE9ZTL0_9BACT</name>
<dbReference type="RefSeq" id="WP_330930091.1">
    <property type="nucleotide sequence ID" value="NZ_CP119075.1"/>
</dbReference>